<dbReference type="EMBL" id="JABVED010000001">
    <property type="protein sequence ID" value="MBC6445947.1"/>
    <property type="molecule type" value="Genomic_DNA"/>
</dbReference>
<dbReference type="Proteomes" id="UP000734823">
    <property type="component" value="Unassembled WGS sequence"/>
</dbReference>
<sequence>MNTAAKLSAFGVALALAGGLGWSAGQAVGPITTAATEGHGPAPGQEDTRTEPDLPTGLWSSSNGYTLTPMTTALPRGADQQYTFRIAAADGAVVTAFDVAHDKRMHLIVVRRDTSAFQHVHPVMDPDGTWRVPLDVTHAGSYRVYADFDPEAGEAVVLGADLDVAGEYVPRAYPPSRVANVDGYEVRIDGDLVPGRSSKLTLTVVRDGREVDDLEPYLGAYGHLVALRGGDLAYLHVHPDGEPGDGKTPPGPRVIFHAEVPSVAGYRLFLDFRHGGKVRTAEFTLDSAGYSAQPPATRPSTKPPATQESDAGHGHGG</sequence>
<evidence type="ECO:0000256" key="1">
    <source>
        <dbReference type="SAM" id="MobiDB-lite"/>
    </source>
</evidence>
<gene>
    <name evidence="3" type="ORF">GPZ80_02020</name>
</gene>
<protein>
    <recommendedName>
        <fullName evidence="5">Secreted protein</fullName>
    </recommendedName>
</protein>
<feature type="compositionally biased region" description="Polar residues" evidence="1">
    <location>
        <begin position="298"/>
        <end position="309"/>
    </location>
</feature>
<keyword evidence="2" id="KW-0732">Signal</keyword>
<organism evidence="3 4">
    <name type="scientific">Actinokineospora xionganensis</name>
    <dbReference type="NCBI Taxonomy" id="2684470"/>
    <lineage>
        <taxon>Bacteria</taxon>
        <taxon>Bacillati</taxon>
        <taxon>Actinomycetota</taxon>
        <taxon>Actinomycetes</taxon>
        <taxon>Pseudonocardiales</taxon>
        <taxon>Pseudonocardiaceae</taxon>
        <taxon>Actinokineospora</taxon>
    </lineage>
</organism>
<feature type="chain" id="PRO_5046383262" description="Secreted protein" evidence="2">
    <location>
        <begin position="28"/>
        <end position="317"/>
    </location>
</feature>
<evidence type="ECO:0008006" key="5">
    <source>
        <dbReference type="Google" id="ProtNLM"/>
    </source>
</evidence>
<evidence type="ECO:0000313" key="3">
    <source>
        <dbReference type="EMBL" id="MBC6445947.1"/>
    </source>
</evidence>
<accession>A0ABR7L023</accession>
<evidence type="ECO:0000256" key="2">
    <source>
        <dbReference type="SAM" id="SignalP"/>
    </source>
</evidence>
<dbReference type="RefSeq" id="WP_187218002.1">
    <property type="nucleotide sequence ID" value="NZ_JABVED010000001.1"/>
</dbReference>
<keyword evidence="4" id="KW-1185">Reference proteome</keyword>
<evidence type="ECO:0000313" key="4">
    <source>
        <dbReference type="Proteomes" id="UP000734823"/>
    </source>
</evidence>
<comment type="caution">
    <text evidence="3">The sequence shown here is derived from an EMBL/GenBank/DDBJ whole genome shotgun (WGS) entry which is preliminary data.</text>
</comment>
<reference evidence="3 4" key="1">
    <citation type="submission" date="2020-06" db="EMBL/GenBank/DDBJ databases">
        <title>Actinokineospora xiongansis sp. nov., isolated from soil of Baiyangdian.</title>
        <authorList>
            <person name="Zhang X."/>
        </authorList>
    </citation>
    <scope>NUCLEOTIDE SEQUENCE [LARGE SCALE GENOMIC DNA]</scope>
    <source>
        <strain evidence="3 4">HBU206404</strain>
    </source>
</reference>
<proteinExistence type="predicted"/>
<feature type="region of interest" description="Disordered" evidence="1">
    <location>
        <begin position="32"/>
        <end position="61"/>
    </location>
</feature>
<feature type="region of interest" description="Disordered" evidence="1">
    <location>
        <begin position="289"/>
        <end position="317"/>
    </location>
</feature>
<feature type="signal peptide" evidence="2">
    <location>
        <begin position="1"/>
        <end position="27"/>
    </location>
</feature>
<name>A0ABR7L023_9PSEU</name>